<keyword evidence="1" id="KW-0472">Membrane</keyword>
<dbReference type="RefSeq" id="WP_069657048.1">
    <property type="nucleotide sequence ID" value="NZ_MIJF01000035.1"/>
</dbReference>
<reference evidence="2 3" key="1">
    <citation type="submission" date="2016-09" db="EMBL/GenBank/DDBJ databases">
        <title>Draft genome sequence for the type strain of Vulcanibacillus modesticaldus BR, a strictly anaerobic, moderately thermophilic, and nitrate-reducing bacterium from deep sea-hydrothermal vents of the Mid-Atlantic Ridge.</title>
        <authorList>
            <person name="Abin C.A."/>
            <person name="Hollibaugh J.T."/>
        </authorList>
    </citation>
    <scope>NUCLEOTIDE SEQUENCE [LARGE SCALE GENOMIC DNA]</scope>
    <source>
        <strain evidence="2 3">BR</strain>
    </source>
</reference>
<dbReference type="STRING" id="337097.BHF71_02495"/>
<keyword evidence="1" id="KW-1133">Transmembrane helix</keyword>
<accession>A0A1D2YTU3</accession>
<name>A0A1D2YTU3_9BACI</name>
<evidence type="ECO:0008006" key="4">
    <source>
        <dbReference type="Google" id="ProtNLM"/>
    </source>
</evidence>
<comment type="caution">
    <text evidence="2">The sequence shown here is derived from an EMBL/GenBank/DDBJ whole genome shotgun (WGS) entry which is preliminary data.</text>
</comment>
<gene>
    <name evidence="2" type="ORF">BHF71_02495</name>
</gene>
<keyword evidence="3" id="KW-1185">Reference proteome</keyword>
<dbReference type="OrthoDB" id="4376109at2"/>
<dbReference type="EMBL" id="MIJF01000035">
    <property type="protein sequence ID" value="OEF99071.1"/>
    <property type="molecule type" value="Genomic_DNA"/>
</dbReference>
<keyword evidence="1" id="KW-0812">Transmembrane</keyword>
<organism evidence="2 3">
    <name type="scientific">Vulcanibacillus modesticaldus</name>
    <dbReference type="NCBI Taxonomy" id="337097"/>
    <lineage>
        <taxon>Bacteria</taxon>
        <taxon>Bacillati</taxon>
        <taxon>Bacillota</taxon>
        <taxon>Bacilli</taxon>
        <taxon>Bacillales</taxon>
        <taxon>Bacillaceae</taxon>
        <taxon>Vulcanibacillus</taxon>
    </lineage>
</organism>
<protein>
    <recommendedName>
        <fullName evidence="4">Pilus assembly protein</fullName>
    </recommendedName>
</protein>
<evidence type="ECO:0000313" key="3">
    <source>
        <dbReference type="Proteomes" id="UP000243739"/>
    </source>
</evidence>
<evidence type="ECO:0000256" key="1">
    <source>
        <dbReference type="SAM" id="Phobius"/>
    </source>
</evidence>
<dbReference type="AlphaFoldDB" id="A0A1D2YTU3"/>
<feature type="transmembrane region" description="Helical" evidence="1">
    <location>
        <begin position="12"/>
        <end position="33"/>
    </location>
</feature>
<proteinExistence type="predicted"/>
<evidence type="ECO:0000313" key="2">
    <source>
        <dbReference type="EMBL" id="OEF99071.1"/>
    </source>
</evidence>
<sequence>MFLSKKEEGSMVVEASLIMPVFLSFLIFLITMIQITTVEIALNNGLSEAVKQISTHMYPLALVEEKYSNTITRDKSEIEQLIKENADLLPLNNSVRPIVDRYMDDKIIKVENLQVTKVILPNLTELNQPYLGIEVKYEMPLRIPFISKVLIFEEQVYERVWLGDRLKLENRSSEVLNDSQLYLDYISSPVQRGKFVRIIANGPPNRAATITLTYKSGFIKEKSCRFDDSGRFTCDIKIGGNSKEGKYVAVIRADDLEARGEFIVLSKKNIKKYIYN</sequence>
<dbReference type="Proteomes" id="UP000243739">
    <property type="component" value="Unassembled WGS sequence"/>
</dbReference>